<feature type="signal peptide" evidence="1">
    <location>
        <begin position="1"/>
        <end position="18"/>
    </location>
</feature>
<keyword evidence="3" id="KW-1185">Reference proteome</keyword>
<comment type="caution">
    <text evidence="2">The sequence shown here is derived from an EMBL/GenBank/DDBJ whole genome shotgun (WGS) entry which is preliminary data.</text>
</comment>
<proteinExistence type="predicted"/>
<sequence>MKALLILCVTLLSFAAHATTPWQKSPALTQLLDELQTYYQSDDISEFRRDFMKRVDNLSYFVRYIDKPGTPEYAKLEGYLTGLQMAYGDSVYQQIKTNATPWFCPKQNDALRVRFNDDKPALTLENLVYEVLEKELKRYPNAFRHDSGHGNPFTQLSSIIMFGLQTQYPCYDPIPERHRFNGWKDSY</sequence>
<evidence type="ECO:0000256" key="1">
    <source>
        <dbReference type="SAM" id="SignalP"/>
    </source>
</evidence>
<reference evidence="2 3" key="1">
    <citation type="submission" date="2017-09" db="EMBL/GenBank/DDBJ databases">
        <authorList>
            <person name="Girard L."/>
            <person name="Lami R."/>
            <person name="Suzuki M."/>
            <person name="Baudart J."/>
        </authorList>
    </citation>
    <scope>NUCLEOTIDE SEQUENCE [LARGE SCALE GENOMIC DNA]</scope>
    <source>
        <strain evidence="2 3">17LN0615E</strain>
    </source>
</reference>
<evidence type="ECO:0000313" key="2">
    <source>
        <dbReference type="EMBL" id="PRQ65403.1"/>
    </source>
</evidence>
<dbReference type="RefSeq" id="WP_096444225.1">
    <property type="nucleotide sequence ID" value="NZ_NWTN01000022.1"/>
</dbReference>
<protein>
    <submittedName>
        <fullName evidence="2">Uncharacterized protein</fullName>
    </submittedName>
</protein>
<accession>A0ABX5D809</accession>
<organism evidence="2 3">
    <name type="scientific">Vibrio mediterranei</name>
    <dbReference type="NCBI Taxonomy" id="689"/>
    <lineage>
        <taxon>Bacteria</taxon>
        <taxon>Pseudomonadati</taxon>
        <taxon>Pseudomonadota</taxon>
        <taxon>Gammaproteobacteria</taxon>
        <taxon>Vibrionales</taxon>
        <taxon>Vibrionaceae</taxon>
        <taxon>Vibrio</taxon>
    </lineage>
</organism>
<feature type="chain" id="PRO_5045343620" evidence="1">
    <location>
        <begin position="19"/>
        <end position="187"/>
    </location>
</feature>
<dbReference type="Proteomes" id="UP000238163">
    <property type="component" value="Unassembled WGS sequence"/>
</dbReference>
<gene>
    <name evidence="2" type="ORF">COR51_22530</name>
</gene>
<name>A0ABX5D809_9VIBR</name>
<evidence type="ECO:0000313" key="3">
    <source>
        <dbReference type="Proteomes" id="UP000238163"/>
    </source>
</evidence>
<keyword evidence="1" id="KW-0732">Signal</keyword>
<dbReference type="EMBL" id="NWTN01000022">
    <property type="protein sequence ID" value="PRQ65403.1"/>
    <property type="molecule type" value="Genomic_DNA"/>
</dbReference>
<reference evidence="2 3" key="2">
    <citation type="submission" date="2018-03" db="EMBL/GenBank/DDBJ databases">
        <title>Genetic Diversity and Phenotypic Plasticity of AHL Mediated Quorum Sensing in Environmental Strains of Vibrio mediterranei.</title>
        <authorList>
            <person name="Lantoine F."/>
            <person name="Vouve F."/>
        </authorList>
    </citation>
    <scope>NUCLEOTIDE SEQUENCE [LARGE SCALE GENOMIC DNA]</scope>
    <source>
        <strain evidence="2 3">17LN0615E</strain>
    </source>
</reference>